<keyword evidence="2" id="KW-1185">Reference proteome</keyword>
<evidence type="ECO:0000313" key="1">
    <source>
        <dbReference type="EMBL" id="SMH41959.1"/>
    </source>
</evidence>
<dbReference type="PANTHER" id="PTHR42110:SF1">
    <property type="entry name" value="L-ASPARAGINASE, PUTATIVE (AFU_ORTHOLOGUE AFUA_3G11890)-RELATED"/>
    <property type="match status" value="1"/>
</dbReference>
<sequence length="333" mass="34655">MTNPVLVEVLRGGKVESRHEGSIAVADASGALVLSRGDVARPVFPRSAVKVMQALPLVESGAADAFGLDVKELALACASHSGEPEHAALARAVLARAGLEPDALECGAHWPTSQEATIRLARSGEVASALHNNCSGKHSGFLCGCRHMGLNHRGYVKIGHDYQRLIAATMEEVTGAAHREENSGTDGCSIPTYAVPLVNLATGFARLATGETLSAGRASAARRLFEACMAEPFYVAGTGRADTEMMEAGRGRVFTKVGAEGVYCGAIPELGLGFALKIDDGTGRGAEAAVAALLAHLLRDDEALSARFADMASVTLKNWNGIEVGEVRGLPVS</sequence>
<dbReference type="PANTHER" id="PTHR42110">
    <property type="entry name" value="L-ASPARAGINASE, PUTATIVE (AFU_ORTHOLOGUE AFUA_3G11890)-RELATED"/>
    <property type="match status" value="1"/>
</dbReference>
<dbReference type="EMBL" id="FXBL01000004">
    <property type="protein sequence ID" value="SMH41959.1"/>
    <property type="molecule type" value="Genomic_DNA"/>
</dbReference>
<dbReference type="RefSeq" id="WP_085464584.1">
    <property type="nucleotide sequence ID" value="NZ_FXBL01000004.1"/>
</dbReference>
<dbReference type="InterPro" id="IPR010349">
    <property type="entry name" value="Asparaginase_II"/>
</dbReference>
<dbReference type="Proteomes" id="UP000193083">
    <property type="component" value="Unassembled WGS sequence"/>
</dbReference>
<name>A0A1X7NUR3_9HYPH</name>
<proteinExistence type="predicted"/>
<protein>
    <submittedName>
        <fullName evidence="1">Asparaginase</fullName>
    </submittedName>
</protein>
<accession>A0A1X7NUR3</accession>
<gene>
    <name evidence="1" type="ORF">SAMN02982922_2665</name>
</gene>
<dbReference type="AlphaFoldDB" id="A0A1X7NUR3"/>
<dbReference type="Pfam" id="PF06089">
    <property type="entry name" value="Asparaginase_II"/>
    <property type="match status" value="1"/>
</dbReference>
<evidence type="ECO:0000313" key="2">
    <source>
        <dbReference type="Proteomes" id="UP000193083"/>
    </source>
</evidence>
<organism evidence="1 2">
    <name type="scientific">Mesorhizobium australicum</name>
    <dbReference type="NCBI Taxonomy" id="536018"/>
    <lineage>
        <taxon>Bacteria</taxon>
        <taxon>Pseudomonadati</taxon>
        <taxon>Pseudomonadota</taxon>
        <taxon>Alphaproteobacteria</taxon>
        <taxon>Hyphomicrobiales</taxon>
        <taxon>Phyllobacteriaceae</taxon>
        <taxon>Mesorhizobium</taxon>
    </lineage>
</organism>
<dbReference type="OrthoDB" id="9780674at2"/>
<reference evidence="1 2" key="1">
    <citation type="submission" date="2017-04" db="EMBL/GenBank/DDBJ databases">
        <authorList>
            <person name="Afonso C.L."/>
            <person name="Miller P.J."/>
            <person name="Scott M.A."/>
            <person name="Spackman E."/>
            <person name="Goraichik I."/>
            <person name="Dimitrov K.M."/>
            <person name="Suarez D.L."/>
            <person name="Swayne D.E."/>
        </authorList>
    </citation>
    <scope>NUCLEOTIDE SEQUENCE [LARGE SCALE GENOMIC DNA]</scope>
    <source>
        <strain evidence="1 2">B5P</strain>
    </source>
</reference>